<keyword evidence="7" id="KW-1185">Reference proteome</keyword>
<dbReference type="EMBL" id="CADIJQ010000001">
    <property type="protein sequence ID" value="CAB3661384.1"/>
    <property type="molecule type" value="Genomic_DNA"/>
</dbReference>
<dbReference type="CDD" id="cd08515">
    <property type="entry name" value="PBP2_NikA_DppA_OppA_like_10"/>
    <property type="match status" value="1"/>
</dbReference>
<dbReference type="PIRSF" id="PIRSF002741">
    <property type="entry name" value="MppA"/>
    <property type="match status" value="1"/>
</dbReference>
<gene>
    <name evidence="6" type="primary">hbpA_2</name>
    <name evidence="6" type="ORF">LMG3441_00573</name>
</gene>
<dbReference type="InterPro" id="IPR000914">
    <property type="entry name" value="SBP_5_dom"/>
</dbReference>
<name>A0A6S6ZTG4_9BURK</name>
<proteinExistence type="inferred from homology"/>
<feature type="chain" id="PRO_5028982708" evidence="4">
    <location>
        <begin position="26"/>
        <end position="509"/>
    </location>
</feature>
<protein>
    <submittedName>
        <fullName evidence="6">Heme-binding protein A</fullName>
    </submittedName>
</protein>
<feature type="domain" description="Solute-binding protein family 5" evidence="5">
    <location>
        <begin position="73"/>
        <end position="428"/>
    </location>
</feature>
<evidence type="ECO:0000256" key="4">
    <source>
        <dbReference type="SAM" id="SignalP"/>
    </source>
</evidence>
<feature type="signal peptide" evidence="4">
    <location>
        <begin position="1"/>
        <end position="25"/>
    </location>
</feature>
<evidence type="ECO:0000256" key="3">
    <source>
        <dbReference type="ARBA" id="ARBA00022729"/>
    </source>
</evidence>
<accession>A0A6S6ZTG4</accession>
<dbReference type="GO" id="GO:0015833">
    <property type="term" value="P:peptide transport"/>
    <property type="evidence" value="ECO:0007669"/>
    <property type="project" value="TreeGrafter"/>
</dbReference>
<comment type="similarity">
    <text evidence="1">Belongs to the bacterial solute-binding protein 5 family.</text>
</comment>
<dbReference type="RefSeq" id="WP_175168712.1">
    <property type="nucleotide sequence ID" value="NZ_CADIJQ010000001.1"/>
</dbReference>
<organism evidence="6 7">
    <name type="scientific">Achromobacter kerstersii</name>
    <dbReference type="NCBI Taxonomy" id="1353890"/>
    <lineage>
        <taxon>Bacteria</taxon>
        <taxon>Pseudomonadati</taxon>
        <taxon>Pseudomonadota</taxon>
        <taxon>Betaproteobacteria</taxon>
        <taxon>Burkholderiales</taxon>
        <taxon>Alcaligenaceae</taxon>
        <taxon>Achromobacter</taxon>
    </lineage>
</organism>
<evidence type="ECO:0000256" key="1">
    <source>
        <dbReference type="ARBA" id="ARBA00005695"/>
    </source>
</evidence>
<dbReference type="GO" id="GO:1904680">
    <property type="term" value="F:peptide transmembrane transporter activity"/>
    <property type="evidence" value="ECO:0007669"/>
    <property type="project" value="TreeGrafter"/>
</dbReference>
<dbReference type="AlphaFoldDB" id="A0A6S6ZTG4"/>
<dbReference type="InterPro" id="IPR030678">
    <property type="entry name" value="Peptide/Ni-bd"/>
</dbReference>
<dbReference type="PANTHER" id="PTHR30290">
    <property type="entry name" value="PERIPLASMIC BINDING COMPONENT OF ABC TRANSPORTER"/>
    <property type="match status" value="1"/>
</dbReference>
<keyword evidence="3 4" id="KW-0732">Signal</keyword>
<dbReference type="PANTHER" id="PTHR30290:SF9">
    <property type="entry name" value="OLIGOPEPTIDE-BINDING PROTEIN APPA"/>
    <property type="match status" value="1"/>
</dbReference>
<evidence type="ECO:0000313" key="6">
    <source>
        <dbReference type="EMBL" id="CAB3661384.1"/>
    </source>
</evidence>
<evidence type="ECO:0000313" key="7">
    <source>
        <dbReference type="Proteomes" id="UP000494269"/>
    </source>
</evidence>
<reference evidence="6 7" key="1">
    <citation type="submission" date="2020-04" db="EMBL/GenBank/DDBJ databases">
        <authorList>
            <person name="De Canck E."/>
        </authorList>
    </citation>
    <scope>NUCLEOTIDE SEQUENCE [LARGE SCALE GENOMIC DNA]</scope>
    <source>
        <strain evidence="6 7">LMG 3441</strain>
    </source>
</reference>
<dbReference type="SUPFAM" id="SSF53850">
    <property type="entry name" value="Periplasmic binding protein-like II"/>
    <property type="match status" value="1"/>
</dbReference>
<evidence type="ECO:0000259" key="5">
    <source>
        <dbReference type="Pfam" id="PF00496"/>
    </source>
</evidence>
<dbReference type="Pfam" id="PF00496">
    <property type="entry name" value="SBP_bac_5"/>
    <property type="match status" value="1"/>
</dbReference>
<dbReference type="InterPro" id="IPR039424">
    <property type="entry name" value="SBP_5"/>
</dbReference>
<dbReference type="GO" id="GO:0043190">
    <property type="term" value="C:ATP-binding cassette (ABC) transporter complex"/>
    <property type="evidence" value="ECO:0007669"/>
    <property type="project" value="InterPro"/>
</dbReference>
<evidence type="ECO:0000256" key="2">
    <source>
        <dbReference type="ARBA" id="ARBA00022448"/>
    </source>
</evidence>
<keyword evidence="2" id="KW-0813">Transport</keyword>
<dbReference type="GO" id="GO:0030288">
    <property type="term" value="C:outer membrane-bounded periplasmic space"/>
    <property type="evidence" value="ECO:0007669"/>
    <property type="project" value="UniProtKB-ARBA"/>
</dbReference>
<dbReference type="Gene3D" id="3.40.190.10">
    <property type="entry name" value="Periplasmic binding protein-like II"/>
    <property type="match status" value="1"/>
</dbReference>
<dbReference type="Proteomes" id="UP000494269">
    <property type="component" value="Unassembled WGS sequence"/>
</dbReference>
<dbReference type="Gene3D" id="3.10.105.10">
    <property type="entry name" value="Dipeptide-binding Protein, Domain 3"/>
    <property type="match status" value="1"/>
</dbReference>
<sequence length="509" mass="55992">MFSFGKSAVRGALAAAFILGHPAYAGPQDNTAVVALTEEMPSFDAYLSTAREGIVASRQLYDTLIERNLATGEYEPSLATAWRRIDDKTWEFDLRQGVTFHNGDAFTADDVVFTLQYYARPESGARSANWLDWIASVEKVDDHKVRITSKAPFPAALEFVSGSLAIFPKAYFEKVGQQAFGKQPVGTGPFKLAAARGNEYVLEKNKAYFGGAKGVAKLDRVTVRVIPDEATRIAEVIGGSVDWTWNLSADQIPALQAVPTIQAQFGSTLTIATILLDARGRASGENSPLKDVRVRQAINHAIDRKKIVETLLGGEGKQLATLCHPLQFGCDEAAAVVYDYNPARARELLAQAGYPKGFKVSLSSFRDRPRAEAVKAYLAAVGIDANLEMLQSRASFSKWREGKLDLWYGDWGSSSMFDTSASLSAFFNFSPQDGFHDAELRDILQRADNAIDEKTRRAEYSHAIKLAAERAYFVPMHTIVVGYATDKRLAYQPSPDGIPRFYQLGWAAK</sequence>